<feature type="domain" description="Pyrrolo-quinoline quinone repeat" evidence="4">
    <location>
        <begin position="80"/>
        <end position="311"/>
    </location>
</feature>
<keyword evidence="3" id="KW-0998">Cell outer membrane</keyword>
<dbReference type="Pfam" id="PF13360">
    <property type="entry name" value="PQQ_2"/>
    <property type="match status" value="1"/>
</dbReference>
<accession>A0A484PDE4</accession>
<keyword evidence="2" id="KW-0472">Membrane</keyword>
<evidence type="ECO:0000256" key="3">
    <source>
        <dbReference type="ARBA" id="ARBA00023237"/>
    </source>
</evidence>
<dbReference type="InterPro" id="IPR015943">
    <property type="entry name" value="WD40/YVTN_repeat-like_dom_sf"/>
</dbReference>
<proteinExistence type="inferred from homology"/>
<evidence type="ECO:0000256" key="1">
    <source>
        <dbReference type="ARBA" id="ARBA00022729"/>
    </source>
</evidence>
<reference evidence="5" key="1">
    <citation type="submission" date="2019-03" db="EMBL/GenBank/DDBJ databases">
        <authorList>
            <person name="Danneels B."/>
        </authorList>
    </citation>
    <scope>NUCLEOTIDE SEQUENCE</scope>
</reference>
<dbReference type="EMBL" id="CAADIA010000003">
    <property type="protein sequence ID" value="VFR22799.1"/>
    <property type="molecule type" value="Genomic_DNA"/>
</dbReference>
<dbReference type="InterPro" id="IPR018391">
    <property type="entry name" value="PQQ_b-propeller_rpt"/>
</dbReference>
<dbReference type="AlphaFoldDB" id="A0A484PDE4"/>
<dbReference type="SUPFAM" id="SSF50998">
    <property type="entry name" value="Quinoprotein alcohol dehydrogenase-like"/>
    <property type="match status" value="1"/>
</dbReference>
<keyword evidence="1" id="KW-0732">Signal</keyword>
<dbReference type="Gene3D" id="2.130.10.10">
    <property type="entry name" value="YVTN repeat-like/Quinoprotein amine dehydrogenase"/>
    <property type="match status" value="1"/>
</dbReference>
<evidence type="ECO:0000256" key="2">
    <source>
        <dbReference type="ARBA" id="ARBA00023136"/>
    </source>
</evidence>
<dbReference type="InterPro" id="IPR011047">
    <property type="entry name" value="Quinoprotein_ADH-like_sf"/>
</dbReference>
<dbReference type="SMART" id="SM00564">
    <property type="entry name" value="PQQ"/>
    <property type="match status" value="6"/>
</dbReference>
<name>A0A484PDE4_9ZZZZ</name>
<dbReference type="InterPro" id="IPR002372">
    <property type="entry name" value="PQQ_rpt_dom"/>
</dbReference>
<evidence type="ECO:0000313" key="6">
    <source>
        <dbReference type="EMBL" id="VFR59495.1"/>
    </source>
</evidence>
<dbReference type="HAMAP" id="MF_00923">
    <property type="entry name" value="OM_assembly_BamB"/>
    <property type="match status" value="1"/>
</dbReference>
<dbReference type="EMBL" id="CAADIF010000004">
    <property type="protein sequence ID" value="VFR59495.1"/>
    <property type="molecule type" value="Genomic_DNA"/>
</dbReference>
<evidence type="ECO:0000259" key="4">
    <source>
        <dbReference type="Pfam" id="PF13360"/>
    </source>
</evidence>
<evidence type="ECO:0000313" key="5">
    <source>
        <dbReference type="EMBL" id="VFR22799.1"/>
    </source>
</evidence>
<dbReference type="PANTHER" id="PTHR34512">
    <property type="entry name" value="CELL SURFACE PROTEIN"/>
    <property type="match status" value="1"/>
</dbReference>
<dbReference type="NCBIfam" id="TIGR03300">
    <property type="entry name" value="assembly_YfgL"/>
    <property type="match status" value="1"/>
</dbReference>
<keyword evidence="5" id="KW-0449">Lipoprotein</keyword>
<dbReference type="InterPro" id="IPR017687">
    <property type="entry name" value="BamB"/>
</dbReference>
<organism evidence="5">
    <name type="scientific">plant metagenome</name>
    <dbReference type="NCBI Taxonomy" id="1297885"/>
    <lineage>
        <taxon>unclassified sequences</taxon>
        <taxon>metagenomes</taxon>
        <taxon>organismal metagenomes</taxon>
    </lineage>
</organism>
<gene>
    <name evidence="5" type="ORF">ANK1_1751</name>
    <name evidence="6" type="ORF">ANK2_1752</name>
</gene>
<protein>
    <submittedName>
        <fullName evidence="5">Outer membrane protein YfgL, lipoprotein component of the protein assembly complex (Forms a complex with YaeT, YfiO, and NlpB)</fullName>
    </submittedName>
</protein>
<dbReference type="PANTHER" id="PTHR34512:SF30">
    <property type="entry name" value="OUTER MEMBRANE PROTEIN ASSEMBLY FACTOR BAMB"/>
    <property type="match status" value="1"/>
</dbReference>
<sequence>MLNLNFLSAARAAFCVTAALSLAGCGLFASDDGRYDPADLTDYAPGASAQVAWRTSIGSGGGIGLSPTVVDSAVYAASANGYVGKYDLLTGREVWRTRVDGDLTAGAGSDGVTTAVATPKGEVVAFDDTGKEKWRSRATSEVTVPPVVGYGLVIVRSGDYRIQAFNADSGERLWNVQRPGPALALRSSAQMILAEGMVIAGMPGGKMFAVQASTGNVQWEGTVATPKGSSDLERVTDVVGVPRVAGRLLCAVAYQGRVVCFDVSAGGRPQWARDFSSSVGLALDDRFLYVPDHTSVVHGFALDNGGNIWKQEALRNRRLSSPAVLGRAVALGDYDGYVHFLAREDGHLLARVSVGGGAIQAPLQATSQGVLVQTGNGDLVMISVN</sequence>